<evidence type="ECO:0000313" key="3">
    <source>
        <dbReference type="Proteomes" id="UP001218188"/>
    </source>
</evidence>
<protein>
    <submittedName>
        <fullName evidence="2">Uncharacterized protein</fullName>
    </submittedName>
</protein>
<evidence type="ECO:0000313" key="2">
    <source>
        <dbReference type="EMBL" id="KAJ7018751.1"/>
    </source>
</evidence>
<dbReference type="AlphaFoldDB" id="A0AAD6S025"/>
<proteinExistence type="predicted"/>
<organism evidence="2 3">
    <name type="scientific">Mycena alexandri</name>
    <dbReference type="NCBI Taxonomy" id="1745969"/>
    <lineage>
        <taxon>Eukaryota</taxon>
        <taxon>Fungi</taxon>
        <taxon>Dikarya</taxon>
        <taxon>Basidiomycota</taxon>
        <taxon>Agaricomycotina</taxon>
        <taxon>Agaricomycetes</taxon>
        <taxon>Agaricomycetidae</taxon>
        <taxon>Agaricales</taxon>
        <taxon>Marasmiineae</taxon>
        <taxon>Mycenaceae</taxon>
        <taxon>Mycena</taxon>
    </lineage>
</organism>
<sequence length="287" mass="32406">MRKTSWSGGRVLARTHKGKARTDNTVKGLAREGLLCRRVFSRHEVVWIPRQWYRARKYQHGNRLVRTMEIVGGKDGVWDERIACKENMARKEGHGNLADRVNEGGNRGGNPFWEGTRKWSSLRKEAVIPTSNSTPRMSRLATEGRKVAWGPHSGFRGRSVDCVDGDSGGRKIIGPGQRWVDRHGFRRQIVDIITVFVERPDGKDSPARVVSAESRQPNELIAEWWRWGGAVAERMCLRARDVPPLQPSFSLPSVLPKISPSGKEARCVNVRPRMRSIRVAGDDICRG</sequence>
<gene>
    <name evidence="2" type="ORF">C8F04DRAFT_1198556</name>
</gene>
<accession>A0AAD6S025</accession>
<comment type="caution">
    <text evidence="2">The sequence shown here is derived from an EMBL/GenBank/DDBJ whole genome shotgun (WGS) entry which is preliminary data.</text>
</comment>
<evidence type="ECO:0000256" key="1">
    <source>
        <dbReference type="SAM" id="MobiDB-lite"/>
    </source>
</evidence>
<dbReference type="Proteomes" id="UP001218188">
    <property type="component" value="Unassembled WGS sequence"/>
</dbReference>
<dbReference type="EMBL" id="JARJCM010000324">
    <property type="protein sequence ID" value="KAJ7018751.1"/>
    <property type="molecule type" value="Genomic_DNA"/>
</dbReference>
<keyword evidence="3" id="KW-1185">Reference proteome</keyword>
<name>A0AAD6S025_9AGAR</name>
<feature type="region of interest" description="Disordered" evidence="1">
    <location>
        <begin position="96"/>
        <end position="115"/>
    </location>
</feature>
<reference evidence="2" key="1">
    <citation type="submission" date="2023-03" db="EMBL/GenBank/DDBJ databases">
        <title>Massive genome expansion in bonnet fungi (Mycena s.s.) driven by repeated elements and novel gene families across ecological guilds.</title>
        <authorList>
            <consortium name="Lawrence Berkeley National Laboratory"/>
            <person name="Harder C.B."/>
            <person name="Miyauchi S."/>
            <person name="Viragh M."/>
            <person name="Kuo A."/>
            <person name="Thoen E."/>
            <person name="Andreopoulos B."/>
            <person name="Lu D."/>
            <person name="Skrede I."/>
            <person name="Drula E."/>
            <person name="Henrissat B."/>
            <person name="Morin E."/>
            <person name="Kohler A."/>
            <person name="Barry K."/>
            <person name="LaButti K."/>
            <person name="Morin E."/>
            <person name="Salamov A."/>
            <person name="Lipzen A."/>
            <person name="Mereny Z."/>
            <person name="Hegedus B."/>
            <person name="Baldrian P."/>
            <person name="Stursova M."/>
            <person name="Weitz H."/>
            <person name="Taylor A."/>
            <person name="Grigoriev I.V."/>
            <person name="Nagy L.G."/>
            <person name="Martin F."/>
            <person name="Kauserud H."/>
        </authorList>
    </citation>
    <scope>NUCLEOTIDE SEQUENCE</scope>
    <source>
        <strain evidence="2">CBHHK200</strain>
    </source>
</reference>